<dbReference type="SMART" id="SM00220">
    <property type="entry name" value="S_TKc"/>
    <property type="match status" value="1"/>
</dbReference>
<dbReference type="SUPFAM" id="SSF56112">
    <property type="entry name" value="Protein kinase-like (PK-like)"/>
    <property type="match status" value="1"/>
</dbReference>
<dbReference type="GO" id="GO:0004674">
    <property type="term" value="F:protein serine/threonine kinase activity"/>
    <property type="evidence" value="ECO:0007669"/>
    <property type="project" value="UniProtKB-EC"/>
</dbReference>
<evidence type="ECO:0000256" key="5">
    <source>
        <dbReference type="ARBA" id="ARBA00022777"/>
    </source>
</evidence>
<dbReference type="AlphaFoldDB" id="A0ABD3L514"/>
<keyword evidence="4 7" id="KW-0547">Nucleotide-binding</keyword>
<dbReference type="EC" id="2.7.11.1" evidence="2"/>
<dbReference type="Proteomes" id="UP001634007">
    <property type="component" value="Unassembled WGS sequence"/>
</dbReference>
<dbReference type="Pfam" id="PF24289">
    <property type="entry name" value="DUF7477"/>
    <property type="match status" value="1"/>
</dbReference>
<protein>
    <recommendedName>
        <fullName evidence="2">non-specific serine/threonine protein kinase</fullName>
        <ecNumber evidence="2">2.7.11.1</ecNumber>
    </recommendedName>
</protein>
<keyword evidence="6 7" id="KW-0067">ATP-binding</keyword>
<evidence type="ECO:0000256" key="2">
    <source>
        <dbReference type="ARBA" id="ARBA00012513"/>
    </source>
</evidence>
<evidence type="ECO:0000256" key="7">
    <source>
        <dbReference type="PROSITE-ProRule" id="PRU10141"/>
    </source>
</evidence>
<dbReference type="PANTHER" id="PTHR11909">
    <property type="entry name" value="CASEIN KINASE-RELATED"/>
    <property type="match status" value="1"/>
</dbReference>
<dbReference type="GO" id="GO:0005524">
    <property type="term" value="F:ATP binding"/>
    <property type="evidence" value="ECO:0007669"/>
    <property type="project" value="UniProtKB-UniRule"/>
</dbReference>
<proteinExistence type="inferred from homology"/>
<dbReference type="PROSITE" id="PS00108">
    <property type="entry name" value="PROTEIN_KINASE_ST"/>
    <property type="match status" value="1"/>
</dbReference>
<evidence type="ECO:0000256" key="4">
    <source>
        <dbReference type="ARBA" id="ARBA00022741"/>
    </source>
</evidence>
<evidence type="ECO:0000256" key="6">
    <source>
        <dbReference type="ARBA" id="ARBA00022840"/>
    </source>
</evidence>
<dbReference type="Gene3D" id="1.10.510.10">
    <property type="entry name" value="Transferase(Phosphotransferase) domain 1"/>
    <property type="match status" value="1"/>
</dbReference>
<comment type="similarity">
    <text evidence="1">Belongs to the protein kinase superfamily. CK1 Ser/Thr protein kinase family. Casein kinase I subfamily.</text>
</comment>
<dbReference type="InterPro" id="IPR055900">
    <property type="entry name" value="DUF7477"/>
</dbReference>
<keyword evidence="3" id="KW-0808">Transferase</keyword>
<evidence type="ECO:0000259" key="8">
    <source>
        <dbReference type="PROSITE" id="PS50011"/>
    </source>
</evidence>
<evidence type="ECO:0000313" key="10">
    <source>
        <dbReference type="Proteomes" id="UP001634007"/>
    </source>
</evidence>
<organism evidence="9 10">
    <name type="scientific">Eucalyptus globulus</name>
    <name type="common">Tasmanian blue gum</name>
    <dbReference type="NCBI Taxonomy" id="34317"/>
    <lineage>
        <taxon>Eukaryota</taxon>
        <taxon>Viridiplantae</taxon>
        <taxon>Streptophyta</taxon>
        <taxon>Embryophyta</taxon>
        <taxon>Tracheophyta</taxon>
        <taxon>Spermatophyta</taxon>
        <taxon>Magnoliopsida</taxon>
        <taxon>eudicotyledons</taxon>
        <taxon>Gunneridae</taxon>
        <taxon>Pentapetalae</taxon>
        <taxon>rosids</taxon>
        <taxon>malvids</taxon>
        <taxon>Myrtales</taxon>
        <taxon>Myrtaceae</taxon>
        <taxon>Myrtoideae</taxon>
        <taxon>Eucalypteae</taxon>
        <taxon>Eucalyptus</taxon>
    </lineage>
</organism>
<keyword evidence="5" id="KW-0418">Kinase</keyword>
<dbReference type="InterPro" id="IPR000719">
    <property type="entry name" value="Prot_kinase_dom"/>
</dbReference>
<feature type="domain" description="Protein kinase" evidence="8">
    <location>
        <begin position="39"/>
        <end position="352"/>
    </location>
</feature>
<accession>A0ABD3L514</accession>
<comment type="caution">
    <text evidence="9">The sequence shown here is derived from an EMBL/GenBank/DDBJ whole genome shotgun (WGS) entry which is preliminary data.</text>
</comment>
<dbReference type="InterPro" id="IPR017441">
    <property type="entry name" value="Protein_kinase_ATP_BS"/>
</dbReference>
<gene>
    <name evidence="9" type="ORF">ACJRO7_015684</name>
</gene>
<reference evidence="9 10" key="1">
    <citation type="submission" date="2024-11" db="EMBL/GenBank/DDBJ databases">
        <title>Chromosome-level genome assembly of Eucalyptus globulus Labill. provides insights into its genome evolution.</title>
        <authorList>
            <person name="Li X."/>
        </authorList>
    </citation>
    <scope>NUCLEOTIDE SEQUENCE [LARGE SCALE GENOMIC DNA]</scope>
    <source>
        <strain evidence="9">CL2024</strain>
        <tissue evidence="9">Fresh tender leaves</tissue>
    </source>
</reference>
<evidence type="ECO:0000313" key="9">
    <source>
        <dbReference type="EMBL" id="KAL3746784.1"/>
    </source>
</evidence>
<name>A0ABD3L514_EUCGL</name>
<dbReference type="InterPro" id="IPR008271">
    <property type="entry name" value="Ser/Thr_kinase_AS"/>
</dbReference>
<evidence type="ECO:0000256" key="3">
    <source>
        <dbReference type="ARBA" id="ARBA00022679"/>
    </source>
</evidence>
<dbReference type="EMBL" id="JBJKBG010000003">
    <property type="protein sequence ID" value="KAL3746784.1"/>
    <property type="molecule type" value="Genomic_DNA"/>
</dbReference>
<dbReference type="PROSITE" id="PS00107">
    <property type="entry name" value="PROTEIN_KINASE_ATP"/>
    <property type="match status" value="1"/>
</dbReference>
<dbReference type="InterPro" id="IPR011009">
    <property type="entry name" value="Kinase-like_dom_sf"/>
</dbReference>
<feature type="binding site" evidence="7">
    <location>
        <position position="68"/>
    </location>
    <ligand>
        <name>ATP</name>
        <dbReference type="ChEBI" id="CHEBI:30616"/>
    </ligand>
</feature>
<dbReference type="InterPro" id="IPR050235">
    <property type="entry name" value="CK1_Ser-Thr_kinase"/>
</dbReference>
<dbReference type="PROSITE" id="PS50011">
    <property type="entry name" value="PROTEIN_KINASE_DOM"/>
    <property type="match status" value="1"/>
</dbReference>
<keyword evidence="10" id="KW-1185">Reference proteome</keyword>
<dbReference type="Pfam" id="PF00069">
    <property type="entry name" value="Pkinase"/>
    <property type="match status" value="1"/>
</dbReference>
<evidence type="ECO:0000256" key="1">
    <source>
        <dbReference type="ARBA" id="ARBA00005926"/>
    </source>
</evidence>
<sequence length="563" mass="62745">MDEFITQVSHIGIQGLEDESHSSSPPVPEEVQIDDSSIYRIERQLGKGATGLVCAVRPISPSTLSAVKFQQKHPSEAHILHEWKVHDDLGENHSKPLPRVHYMGQQGDYDILVMDLLGLSLQVQLVNNRPFMPLASVACVAVGAISTLKKLHSRGYIHGDVKPENFLLGPSGIPDERKLFLIDLGLISAVAYTDLYYHSSGSHIRYHQSSDHFRGTPHFASVHAHLGRATYMLPFLFHGHLPWHGFQADNMPMLVCRRKMATPLEALCHSCPLPFLQSAKFAVNLRFDENPNCARYISLFRGIIDQNPYVWPVNADAARESNEGSVPTKSLLTRGGLMRLQWISIFHEHPPMRQSLGLKVTYPSQICYNGDNVNLPLFIEEAHVDGMYVSSVASRFNLWPVVMDSGTSFTAQVQTISPEFLPQNWIRRQWARNYHITAIGGADNGNTLVVMSKVGTYITDMATVGSKGVVIMSSATGFIHQVVELDFQYPCEAIHERWKQGYFITSVAATPDQVAFIFSIPGAVPVRGPQQAAQASHFPETVGAESWPRNYYMSLLCYSRPAS</sequence>